<evidence type="ECO:0000313" key="19">
    <source>
        <dbReference type="Proteomes" id="UP001187471"/>
    </source>
</evidence>
<dbReference type="PROSITE" id="PS00800">
    <property type="entry name" value="PECTINESTERASE_1"/>
    <property type="match status" value="2"/>
</dbReference>
<comment type="subcellular location">
    <subcellularLocation>
        <location evidence="1">Secreted</location>
        <location evidence="1">Cell wall</location>
    </subcellularLocation>
</comment>
<keyword evidence="19" id="KW-1185">Reference proteome</keyword>
<evidence type="ECO:0000256" key="13">
    <source>
        <dbReference type="ARBA" id="ARBA00047928"/>
    </source>
</evidence>
<dbReference type="AlphaFoldDB" id="A0AA88QND1"/>
<dbReference type="GO" id="GO:0042545">
    <property type="term" value="P:cell wall modification"/>
    <property type="evidence" value="ECO:0007669"/>
    <property type="project" value="InterPro"/>
</dbReference>
<feature type="region of interest" description="Disordered" evidence="15">
    <location>
        <begin position="587"/>
        <end position="614"/>
    </location>
</feature>
<evidence type="ECO:0000256" key="10">
    <source>
        <dbReference type="ARBA" id="ARBA00023157"/>
    </source>
</evidence>
<evidence type="ECO:0000256" key="15">
    <source>
        <dbReference type="SAM" id="MobiDB-lite"/>
    </source>
</evidence>
<dbReference type="PANTHER" id="PTHR31707">
    <property type="entry name" value="PECTINESTERASE"/>
    <property type="match status" value="1"/>
</dbReference>
<evidence type="ECO:0000256" key="1">
    <source>
        <dbReference type="ARBA" id="ARBA00004191"/>
    </source>
</evidence>
<sequence>MDAIKSFKGYGKVDELEEQEFQRKKRKRLVVLIVSSLVLVAVIIGAIAGTITHKRNSEESPSTQASYGASLKALCSSTQYPDSCFTSISALETSSTTTDPEELFKLSLQVVMNSLSKLSLLPEALINKTNDEGEKAALGICKTVFGDAMDILNNSISSMDVNNGEKQLSLEKIDDLTTWLSTSITNQETCLDALDESNSTLLADVKGLMKNSTEYASNSLAIVSKILGILSEFHVPIHRKLLGTSGNSRFPDWFKAGDRRLIQDTNPVPNLTVAKDGTGNCKTIKEAVAKVPSKSTSRFVIYIKAGKYVENVNLDTSKWNVMVYGDGSNKTIVSGSLNFVDGTPTFSTATFDLNHGKKRDVIVDLQQLNLIYVIPAAVGKGFIAKDIGFENTAGAEKHQAVAFRSGSDLSVYYRCSFDAFQDTLYAYSGRQFYRECDITGTIDFIFGNAAVVFQSCNILPRQPLSYQFDTITAQGKTDPNQNTGISIQKCTMYPMDNITTPVYLGRPWKNYSTTVVMQTNIGQFLNPTGWTEWISNVEPPSTILYAEYQNTGPGSSVDDRVKWPGYRSNFTQKQALKFTVQRIRARNGSNVNPLDPPSNKEGASSPLLDPKTSGIGPVKADRKAAYSAVVVKMDTIKSFKGYGKVDPLEEQAFRRKTRKRLTILVVSTVVLVAVIIGAVAGTVIHKRNNKDSGEVPSTQTSPAASLKAVCKSTRHPDSCFTSISELESSNTTDPEELFKLSLHVVKNSLTRLASLPERLIKSTNDEATKKALGVCETVFDDAIEMLNDSISSMDVNSGEKILSAGKIDDIKTWLSTTMTDQETCLDALAELNSTLLDEVKGVMKNSTEYASNSLAIVVKVLGILADFDVPIHRKLLGFPDWVGAGDRRLLQEVNPTPNVTVALDGNGDVKTIKEAVAKVPKKSLTRFVIYVKEGKYKENVILDKSIWNVMVYGDGKTKTIVSGSLNFVDKTPTFATATFAAVGKGFIAKDMKFENTAGAAKHQAVALRSGSDMSVFYRCSFDAYQDTLYAHSNRQFYRDCDITGTVDFIFGNAAVVFQSCNILPRQPLPNQFVTITAQGKKDPNQNTGISIQKCTMSPLDNLSARTYLGRPWKEYSTTVIMQTSIGNFLESSGWTEWVSNVEPPSSIFYAEYLNTGPGSGVDQRVKWAGYKPSLTAAQAAKFTVESFLQGSVWLPATNVVFDSSL</sequence>
<dbReference type="InterPro" id="IPR035513">
    <property type="entry name" value="Invertase/methylesterase_inhib"/>
</dbReference>
<dbReference type="InterPro" id="IPR012334">
    <property type="entry name" value="Pectin_lyas_fold"/>
</dbReference>
<keyword evidence="10" id="KW-1015">Disulfide bond</keyword>
<comment type="caution">
    <text evidence="18">The sequence shown here is derived from an EMBL/GenBank/DDBJ whole genome shotgun (WGS) entry which is preliminary data.</text>
</comment>
<evidence type="ECO:0000256" key="7">
    <source>
        <dbReference type="ARBA" id="ARBA00022525"/>
    </source>
</evidence>
<dbReference type="EMBL" id="JAVXUO010002762">
    <property type="protein sequence ID" value="KAK2969998.1"/>
    <property type="molecule type" value="Genomic_DNA"/>
</dbReference>
<dbReference type="InterPro" id="IPR018040">
    <property type="entry name" value="Pectinesterase_Tyr_AS"/>
</dbReference>
<evidence type="ECO:0000256" key="5">
    <source>
        <dbReference type="ARBA" id="ARBA00013229"/>
    </source>
</evidence>
<accession>A0AA88QND1</accession>
<evidence type="ECO:0000256" key="6">
    <source>
        <dbReference type="ARBA" id="ARBA00022512"/>
    </source>
</evidence>
<dbReference type="Pfam" id="PF01095">
    <property type="entry name" value="Pectinesterase"/>
    <property type="match status" value="3"/>
</dbReference>
<evidence type="ECO:0000256" key="9">
    <source>
        <dbReference type="ARBA" id="ARBA00023085"/>
    </source>
</evidence>
<comment type="pathway">
    <text evidence="2">Glycan metabolism; pectin degradation; 2-dehydro-3-deoxy-D-gluconate from pectin: step 1/5.</text>
</comment>
<dbReference type="NCBIfam" id="TIGR01614">
    <property type="entry name" value="PME_inhib"/>
    <property type="match status" value="2"/>
</dbReference>
<dbReference type="EC" id="3.1.1.11" evidence="5"/>
<dbReference type="SUPFAM" id="SSF51126">
    <property type="entry name" value="Pectin lyase-like"/>
    <property type="match status" value="2"/>
</dbReference>
<dbReference type="Gene3D" id="2.160.20.10">
    <property type="entry name" value="Single-stranded right-handed beta-helix, Pectin lyase-like"/>
    <property type="match status" value="2"/>
</dbReference>
<comment type="similarity">
    <text evidence="4">In the C-terminal section; belongs to the pectinesterase family.</text>
</comment>
<dbReference type="Pfam" id="PF04043">
    <property type="entry name" value="PMEI"/>
    <property type="match status" value="2"/>
</dbReference>
<reference evidence="18" key="1">
    <citation type="submission" date="2022-12" db="EMBL/GenBank/DDBJ databases">
        <title>Draft genome assemblies for two species of Escallonia (Escalloniales).</title>
        <authorList>
            <person name="Chanderbali A."/>
            <person name="Dervinis C."/>
            <person name="Anghel I."/>
            <person name="Soltis D."/>
            <person name="Soltis P."/>
            <person name="Zapata F."/>
        </authorList>
    </citation>
    <scope>NUCLEOTIDE SEQUENCE</scope>
    <source>
        <strain evidence="18">UCBG92.1500</strain>
        <tissue evidence="18">Leaf</tissue>
    </source>
</reference>
<feature type="transmembrane region" description="Helical" evidence="16">
    <location>
        <begin position="661"/>
        <end position="684"/>
    </location>
</feature>
<gene>
    <name evidence="18" type="ORF">RJ640_008338</name>
</gene>
<keyword evidence="8" id="KW-0378">Hydrolase</keyword>
<dbReference type="InterPro" id="IPR033131">
    <property type="entry name" value="Pectinesterase_Asp_AS"/>
</dbReference>
<name>A0AA88QND1_9ASTE</name>
<dbReference type="InterPro" id="IPR011050">
    <property type="entry name" value="Pectin_lyase_fold/virulence"/>
</dbReference>
<feature type="domain" description="Pectinesterase inhibitor" evidence="17">
    <location>
        <begin position="66"/>
        <end position="222"/>
    </location>
</feature>
<dbReference type="FunFam" id="1.20.140.40:FF:000010">
    <property type="entry name" value="Pectinesterase"/>
    <property type="match status" value="2"/>
</dbReference>
<keyword evidence="7" id="KW-0964">Secreted</keyword>
<feature type="domain" description="Pectinesterase inhibitor" evidence="17">
    <location>
        <begin position="701"/>
        <end position="856"/>
    </location>
</feature>
<keyword evidence="16" id="KW-0812">Transmembrane</keyword>
<evidence type="ECO:0000256" key="2">
    <source>
        <dbReference type="ARBA" id="ARBA00005184"/>
    </source>
</evidence>
<keyword evidence="16" id="KW-1133">Transmembrane helix</keyword>
<dbReference type="InterPro" id="IPR006501">
    <property type="entry name" value="Pectinesterase_inhib_dom"/>
</dbReference>
<dbReference type="SUPFAM" id="SSF101148">
    <property type="entry name" value="Plant invertase/pectin methylesterase inhibitor"/>
    <property type="match status" value="2"/>
</dbReference>
<protein>
    <recommendedName>
        <fullName evidence="5">pectinesterase</fullName>
        <ecNumber evidence="5">3.1.1.11</ecNumber>
    </recommendedName>
</protein>
<dbReference type="CDD" id="cd15798">
    <property type="entry name" value="PMEI-like_3"/>
    <property type="match status" value="2"/>
</dbReference>
<comment type="similarity">
    <text evidence="3">In the N-terminal section; belongs to the PMEI family.</text>
</comment>
<evidence type="ECO:0000256" key="12">
    <source>
        <dbReference type="ARBA" id="ARBA00023316"/>
    </source>
</evidence>
<keyword evidence="12" id="KW-0961">Cell wall biogenesis/degradation</keyword>
<evidence type="ECO:0000313" key="18">
    <source>
        <dbReference type="EMBL" id="KAK2969998.1"/>
    </source>
</evidence>
<evidence type="ECO:0000259" key="17">
    <source>
        <dbReference type="SMART" id="SM00856"/>
    </source>
</evidence>
<dbReference type="GO" id="GO:0030599">
    <property type="term" value="F:pectinesterase activity"/>
    <property type="evidence" value="ECO:0007669"/>
    <property type="project" value="UniProtKB-EC"/>
</dbReference>
<proteinExistence type="inferred from homology"/>
<dbReference type="SMART" id="SM00856">
    <property type="entry name" value="PMEI"/>
    <property type="match status" value="2"/>
</dbReference>
<organism evidence="18 19">
    <name type="scientific">Escallonia rubra</name>
    <dbReference type="NCBI Taxonomy" id="112253"/>
    <lineage>
        <taxon>Eukaryota</taxon>
        <taxon>Viridiplantae</taxon>
        <taxon>Streptophyta</taxon>
        <taxon>Embryophyta</taxon>
        <taxon>Tracheophyta</taxon>
        <taxon>Spermatophyta</taxon>
        <taxon>Magnoliopsida</taxon>
        <taxon>eudicotyledons</taxon>
        <taxon>Gunneridae</taxon>
        <taxon>Pentapetalae</taxon>
        <taxon>asterids</taxon>
        <taxon>campanulids</taxon>
        <taxon>Escalloniales</taxon>
        <taxon>Escalloniaceae</taxon>
        <taxon>Escallonia</taxon>
    </lineage>
</organism>
<dbReference type="InterPro" id="IPR000070">
    <property type="entry name" value="Pectinesterase_cat"/>
</dbReference>
<evidence type="ECO:0000256" key="14">
    <source>
        <dbReference type="PROSITE-ProRule" id="PRU10040"/>
    </source>
</evidence>
<keyword evidence="6" id="KW-0134">Cell wall</keyword>
<feature type="active site" evidence="14">
    <location>
        <position position="443"/>
    </location>
</feature>
<comment type="catalytic activity">
    <reaction evidence="13">
        <text>[(1-&gt;4)-alpha-D-galacturonosyl methyl ester](n) + n H2O = [(1-&gt;4)-alpha-D-galacturonosyl](n) + n methanol + n H(+)</text>
        <dbReference type="Rhea" id="RHEA:22380"/>
        <dbReference type="Rhea" id="RHEA-COMP:14570"/>
        <dbReference type="Rhea" id="RHEA-COMP:14573"/>
        <dbReference type="ChEBI" id="CHEBI:15377"/>
        <dbReference type="ChEBI" id="CHEBI:15378"/>
        <dbReference type="ChEBI" id="CHEBI:17790"/>
        <dbReference type="ChEBI" id="CHEBI:140522"/>
        <dbReference type="ChEBI" id="CHEBI:140523"/>
        <dbReference type="EC" id="3.1.1.11"/>
    </reaction>
</comment>
<dbReference type="PROSITE" id="PS00503">
    <property type="entry name" value="PECTINESTERASE_2"/>
    <property type="match status" value="2"/>
</dbReference>
<keyword evidence="11" id="KW-0325">Glycoprotein</keyword>
<feature type="region of interest" description="Disordered" evidence="15">
    <location>
        <begin position="688"/>
        <end position="707"/>
    </location>
</feature>
<keyword evidence="9" id="KW-0063">Aspartyl esterase</keyword>
<dbReference type="Gene3D" id="1.20.140.40">
    <property type="entry name" value="Invertase/pectin methylesterase inhibitor family protein"/>
    <property type="match status" value="2"/>
</dbReference>
<dbReference type="FunFam" id="2.160.20.10:FF:000001">
    <property type="entry name" value="Pectinesterase"/>
    <property type="match status" value="1"/>
</dbReference>
<evidence type="ECO:0000256" key="4">
    <source>
        <dbReference type="ARBA" id="ARBA00007786"/>
    </source>
</evidence>
<dbReference type="FunFam" id="2.160.20.10:FF:000029">
    <property type="entry name" value="Pectinesterase 4"/>
    <property type="match status" value="1"/>
</dbReference>
<feature type="transmembrane region" description="Helical" evidence="16">
    <location>
        <begin position="29"/>
        <end position="51"/>
    </location>
</feature>
<evidence type="ECO:0000256" key="3">
    <source>
        <dbReference type="ARBA" id="ARBA00006027"/>
    </source>
</evidence>
<keyword evidence="16" id="KW-0472">Membrane</keyword>
<feature type="active site" evidence="14">
    <location>
        <position position="1047"/>
    </location>
</feature>
<evidence type="ECO:0000256" key="16">
    <source>
        <dbReference type="SAM" id="Phobius"/>
    </source>
</evidence>
<dbReference type="Proteomes" id="UP001187471">
    <property type="component" value="Unassembled WGS sequence"/>
</dbReference>
<dbReference type="GO" id="GO:0004857">
    <property type="term" value="F:enzyme inhibitor activity"/>
    <property type="evidence" value="ECO:0007669"/>
    <property type="project" value="InterPro"/>
</dbReference>
<evidence type="ECO:0000256" key="11">
    <source>
        <dbReference type="ARBA" id="ARBA00023180"/>
    </source>
</evidence>
<evidence type="ECO:0000256" key="8">
    <source>
        <dbReference type="ARBA" id="ARBA00022801"/>
    </source>
</evidence>